<dbReference type="OrthoDB" id="7824617at2759"/>
<organism evidence="2 3">
    <name type="scientific">Drosophila albomicans</name>
    <name type="common">Fruit fly</name>
    <dbReference type="NCBI Taxonomy" id="7291"/>
    <lineage>
        <taxon>Eukaryota</taxon>
        <taxon>Metazoa</taxon>
        <taxon>Ecdysozoa</taxon>
        <taxon>Arthropoda</taxon>
        <taxon>Hexapoda</taxon>
        <taxon>Insecta</taxon>
        <taxon>Pterygota</taxon>
        <taxon>Neoptera</taxon>
        <taxon>Endopterygota</taxon>
        <taxon>Diptera</taxon>
        <taxon>Brachycera</taxon>
        <taxon>Muscomorpha</taxon>
        <taxon>Ephydroidea</taxon>
        <taxon>Drosophilidae</taxon>
        <taxon>Drosophila</taxon>
    </lineage>
</organism>
<dbReference type="RefSeq" id="XP_034106806.1">
    <property type="nucleotide sequence ID" value="XM_034250915.2"/>
</dbReference>
<keyword evidence="2" id="KW-1185">Reference proteome</keyword>
<dbReference type="GeneID" id="117569665"/>
<feature type="region of interest" description="Disordered" evidence="1">
    <location>
        <begin position="173"/>
        <end position="194"/>
    </location>
</feature>
<accession>A0A6P8WT04</accession>
<reference evidence="3" key="1">
    <citation type="submission" date="2025-08" db="UniProtKB">
        <authorList>
            <consortium name="RefSeq"/>
        </authorList>
    </citation>
    <scope>IDENTIFICATION</scope>
    <source>
        <strain evidence="3">15112-1751.03</strain>
        <tissue evidence="3">Whole Adult</tissue>
    </source>
</reference>
<gene>
    <name evidence="3" type="primary">LOC117569665</name>
</gene>
<evidence type="ECO:0000256" key="1">
    <source>
        <dbReference type="SAM" id="MobiDB-lite"/>
    </source>
</evidence>
<name>A0A6P8WT04_DROAB</name>
<dbReference type="AlphaFoldDB" id="A0A6P8WT04"/>
<protein>
    <submittedName>
        <fullName evidence="3">Uncharacterized protein CG1552 isoform X1</fullName>
    </submittedName>
</protein>
<proteinExistence type="predicted"/>
<evidence type="ECO:0000313" key="3">
    <source>
        <dbReference type="RefSeq" id="XP_034106806.1"/>
    </source>
</evidence>
<feature type="compositionally biased region" description="Polar residues" evidence="1">
    <location>
        <begin position="174"/>
        <end position="194"/>
    </location>
</feature>
<dbReference type="Proteomes" id="UP000515160">
    <property type="component" value="Chromosome X"/>
</dbReference>
<evidence type="ECO:0000313" key="2">
    <source>
        <dbReference type="Proteomes" id="UP000515160"/>
    </source>
</evidence>
<sequence>MQRQHQQRHQQQQQQQQLSMWLQLALGLGLCLAWLDCAEGFGQFHMKHYQLQRGYNNPDDSSENDNSVLRSYRRCMWEQSKFLPRRLVLLSLCSNLFCENNQIMPRSRSIFVVEKMSRPNDCLDILPEQCEQGDEEDLMYKPFPDCCPVYCNLKRRMQRLRTMHFRHRVLRNMQDPSTPSDGNTLLSEMGYNNY</sequence>